<evidence type="ECO:0000313" key="3">
    <source>
        <dbReference type="Proteomes" id="UP001180840"/>
    </source>
</evidence>
<organism evidence="2 3">
    <name type="scientific">Corynebacterium guangdongense</name>
    <dbReference type="NCBI Taxonomy" id="1783348"/>
    <lineage>
        <taxon>Bacteria</taxon>
        <taxon>Bacillati</taxon>
        <taxon>Actinomycetota</taxon>
        <taxon>Actinomycetes</taxon>
        <taxon>Mycobacteriales</taxon>
        <taxon>Corynebacteriaceae</taxon>
        <taxon>Corynebacterium</taxon>
    </lineage>
</organism>
<sequence length="106" mass="11528">MKKVLMWAAFGLAAVFSIVAILSEFLGSPDWTTTAAMVIAGGALVLGFLVRAGENEPKPIVLSDERRDVLRAKRDEGDTAGAIAQLRMWYPQATPEKAGRIVRELK</sequence>
<evidence type="ECO:0000313" key="2">
    <source>
        <dbReference type="EMBL" id="MDR7330043.1"/>
    </source>
</evidence>
<keyword evidence="1" id="KW-0812">Transmembrane</keyword>
<evidence type="ECO:0000256" key="1">
    <source>
        <dbReference type="SAM" id="Phobius"/>
    </source>
</evidence>
<feature type="transmembrane region" description="Helical" evidence="1">
    <location>
        <begin position="33"/>
        <end position="50"/>
    </location>
</feature>
<dbReference type="Proteomes" id="UP001180840">
    <property type="component" value="Unassembled WGS sequence"/>
</dbReference>
<proteinExistence type="predicted"/>
<name>A0ABU2A076_9CORY</name>
<dbReference type="EMBL" id="JAVDXZ010000001">
    <property type="protein sequence ID" value="MDR7330043.1"/>
    <property type="molecule type" value="Genomic_DNA"/>
</dbReference>
<keyword evidence="1" id="KW-0472">Membrane</keyword>
<comment type="caution">
    <text evidence="2">The sequence shown here is derived from an EMBL/GenBank/DDBJ whole genome shotgun (WGS) entry which is preliminary data.</text>
</comment>
<keyword evidence="3" id="KW-1185">Reference proteome</keyword>
<keyword evidence="1" id="KW-1133">Transmembrane helix</keyword>
<dbReference type="RefSeq" id="WP_290195378.1">
    <property type="nucleotide sequence ID" value="NZ_CP047654.1"/>
</dbReference>
<reference evidence="2" key="1">
    <citation type="submission" date="2023-07" db="EMBL/GenBank/DDBJ databases">
        <title>Sequencing the genomes of 1000 actinobacteria strains.</title>
        <authorList>
            <person name="Klenk H.-P."/>
        </authorList>
    </citation>
    <scope>NUCLEOTIDE SEQUENCE</scope>
    <source>
        <strain evidence="2">DSM 107476</strain>
    </source>
</reference>
<protein>
    <submittedName>
        <fullName evidence="2">Uncharacterized protein</fullName>
    </submittedName>
</protein>
<gene>
    <name evidence="2" type="ORF">J2S39_001719</name>
</gene>
<accession>A0ABU2A076</accession>